<accession>A0AAX6H685</accession>
<gene>
    <name evidence="1" type="ORF">M6B38_329150</name>
</gene>
<reference evidence="1" key="1">
    <citation type="journal article" date="2023" name="GigaByte">
        <title>Genome assembly of the bearded iris, Iris pallida Lam.</title>
        <authorList>
            <person name="Bruccoleri R.E."/>
            <person name="Oakeley E.J."/>
            <person name="Faust A.M.E."/>
            <person name="Altorfer M."/>
            <person name="Dessus-Babus S."/>
            <person name="Burckhardt D."/>
            <person name="Oertli M."/>
            <person name="Naumann U."/>
            <person name="Petersen F."/>
            <person name="Wong J."/>
        </authorList>
    </citation>
    <scope>NUCLEOTIDE SEQUENCE</scope>
    <source>
        <strain evidence="1">GSM-AAB239-AS_SAM_17_03QT</strain>
    </source>
</reference>
<protein>
    <submittedName>
        <fullName evidence="1">Uncharacterized protein</fullName>
    </submittedName>
</protein>
<sequence length="42" mass="4811">MSRLNLVCVWGCEGLNRIQTFFVSPIRSNRFPSGSVLLFFDC</sequence>
<comment type="caution">
    <text evidence="1">The sequence shown here is derived from an EMBL/GenBank/DDBJ whole genome shotgun (WGS) entry which is preliminary data.</text>
</comment>
<dbReference type="AlphaFoldDB" id="A0AAX6H685"/>
<evidence type="ECO:0000313" key="2">
    <source>
        <dbReference type="Proteomes" id="UP001140949"/>
    </source>
</evidence>
<proteinExistence type="predicted"/>
<dbReference type="EMBL" id="JANAVB010012500">
    <property type="protein sequence ID" value="KAJ6836107.1"/>
    <property type="molecule type" value="Genomic_DNA"/>
</dbReference>
<reference evidence="1" key="2">
    <citation type="submission" date="2023-04" db="EMBL/GenBank/DDBJ databases">
        <authorList>
            <person name="Bruccoleri R.E."/>
            <person name="Oakeley E.J."/>
            <person name="Faust A.-M."/>
            <person name="Dessus-Babus S."/>
            <person name="Altorfer M."/>
            <person name="Burckhardt D."/>
            <person name="Oertli M."/>
            <person name="Naumann U."/>
            <person name="Petersen F."/>
            <person name="Wong J."/>
        </authorList>
    </citation>
    <scope>NUCLEOTIDE SEQUENCE</scope>
    <source>
        <strain evidence="1">GSM-AAB239-AS_SAM_17_03QT</strain>
        <tissue evidence="1">Leaf</tissue>
    </source>
</reference>
<keyword evidence="2" id="KW-1185">Reference proteome</keyword>
<evidence type="ECO:0000313" key="1">
    <source>
        <dbReference type="EMBL" id="KAJ6836107.1"/>
    </source>
</evidence>
<name>A0AAX6H685_IRIPA</name>
<organism evidence="1 2">
    <name type="scientific">Iris pallida</name>
    <name type="common">Sweet iris</name>
    <dbReference type="NCBI Taxonomy" id="29817"/>
    <lineage>
        <taxon>Eukaryota</taxon>
        <taxon>Viridiplantae</taxon>
        <taxon>Streptophyta</taxon>
        <taxon>Embryophyta</taxon>
        <taxon>Tracheophyta</taxon>
        <taxon>Spermatophyta</taxon>
        <taxon>Magnoliopsida</taxon>
        <taxon>Liliopsida</taxon>
        <taxon>Asparagales</taxon>
        <taxon>Iridaceae</taxon>
        <taxon>Iridoideae</taxon>
        <taxon>Irideae</taxon>
        <taxon>Iris</taxon>
    </lineage>
</organism>
<dbReference type="Proteomes" id="UP001140949">
    <property type="component" value="Unassembled WGS sequence"/>
</dbReference>